<sequence length="149" mass="16577">MYELGVIDEVSTVDLGPQTSANVISSVQELLSARRTQASVYERTEVVMAGTLDRPGDQKELDEFVTGKRHALEEKLKIATEHFPTLNTDAIANLATIDGAEYGSRPTRLVTDWEENRQRKFGGSPFRRHMARLGISQTEVDFIKAGLLV</sequence>
<gene>
    <name evidence="1" type="ORF">A3F34_03170</name>
</gene>
<name>A0A1F7IAU3_9BACT</name>
<comment type="caution">
    <text evidence="1">The sequence shown here is derived from an EMBL/GenBank/DDBJ whole genome shotgun (WGS) entry which is preliminary data.</text>
</comment>
<evidence type="ECO:0000313" key="1">
    <source>
        <dbReference type="EMBL" id="OGK40462.1"/>
    </source>
</evidence>
<reference evidence="1 2" key="1">
    <citation type="journal article" date="2016" name="Nat. Commun.">
        <title>Thousands of microbial genomes shed light on interconnected biogeochemical processes in an aquifer system.</title>
        <authorList>
            <person name="Anantharaman K."/>
            <person name="Brown C.T."/>
            <person name="Hug L.A."/>
            <person name="Sharon I."/>
            <person name="Castelle C.J."/>
            <person name="Probst A.J."/>
            <person name="Thomas B.C."/>
            <person name="Singh A."/>
            <person name="Wilkins M.J."/>
            <person name="Karaoz U."/>
            <person name="Brodie E.L."/>
            <person name="Williams K.H."/>
            <person name="Hubbard S.S."/>
            <person name="Banfield J.F."/>
        </authorList>
    </citation>
    <scope>NUCLEOTIDE SEQUENCE [LARGE SCALE GENOMIC DNA]</scope>
</reference>
<accession>A0A1F7IAU3</accession>
<dbReference type="AlphaFoldDB" id="A0A1F7IAU3"/>
<organism evidence="1 2">
    <name type="scientific">Candidatus Roizmanbacteria bacterium RIFCSPHIGHO2_12_FULL_44_10</name>
    <dbReference type="NCBI Taxonomy" id="1802054"/>
    <lineage>
        <taxon>Bacteria</taxon>
        <taxon>Candidatus Roizmaniibacteriota</taxon>
    </lineage>
</organism>
<dbReference type="Proteomes" id="UP000179024">
    <property type="component" value="Unassembled WGS sequence"/>
</dbReference>
<protein>
    <submittedName>
        <fullName evidence="1">Uncharacterized protein</fullName>
    </submittedName>
</protein>
<dbReference type="EMBL" id="MGAE01000004">
    <property type="protein sequence ID" value="OGK40462.1"/>
    <property type="molecule type" value="Genomic_DNA"/>
</dbReference>
<proteinExistence type="predicted"/>
<evidence type="ECO:0000313" key="2">
    <source>
        <dbReference type="Proteomes" id="UP000179024"/>
    </source>
</evidence>